<keyword evidence="9" id="KW-0967">Endosome</keyword>
<dbReference type="Pfam" id="PF01363">
    <property type="entry name" value="FYVE"/>
    <property type="match status" value="1"/>
</dbReference>
<dbReference type="InterPro" id="IPR017455">
    <property type="entry name" value="Znf_FYVE-rel"/>
</dbReference>
<reference evidence="18" key="2">
    <citation type="submission" date="2025-05" db="UniProtKB">
        <authorList>
            <consortium name="EnsemblMetazoa"/>
        </authorList>
    </citation>
    <scope>IDENTIFICATION</scope>
    <source>
        <strain evidence="18">Foshan</strain>
    </source>
</reference>
<dbReference type="PANTHER" id="PTHR31179">
    <property type="entry name" value="RAB GTPASE-BINDING EFFECTOR PROTEIN"/>
    <property type="match status" value="1"/>
</dbReference>
<evidence type="ECO:0000256" key="15">
    <source>
        <dbReference type="SAM" id="Coils"/>
    </source>
</evidence>
<feature type="coiled-coil region" evidence="15">
    <location>
        <begin position="291"/>
        <end position="403"/>
    </location>
</feature>
<dbReference type="RefSeq" id="XP_029716975.1">
    <property type="nucleotide sequence ID" value="XM_029861115.2"/>
</dbReference>
<evidence type="ECO:0000256" key="13">
    <source>
        <dbReference type="ARBA" id="ARBA00023054"/>
    </source>
</evidence>
<keyword evidence="13 15" id="KW-0175">Coiled coil</keyword>
<evidence type="ECO:0000256" key="7">
    <source>
        <dbReference type="ARBA" id="ARBA00022583"/>
    </source>
</evidence>
<evidence type="ECO:0000313" key="18">
    <source>
        <dbReference type="EnsemblMetazoa" id="AALFPA23_017567.P25697"/>
    </source>
</evidence>
<evidence type="ECO:0000256" key="6">
    <source>
        <dbReference type="ARBA" id="ARBA00022553"/>
    </source>
</evidence>
<comment type="subcellular location">
    <subcellularLocation>
        <location evidence="2">Cytoplasm</location>
    </subcellularLocation>
    <subcellularLocation>
        <location evidence="1">Early endosome</location>
    </subcellularLocation>
</comment>
<keyword evidence="7" id="KW-0254">Endocytosis</keyword>
<dbReference type="Pfam" id="PF09311">
    <property type="entry name" value="Rab5-bind"/>
    <property type="match status" value="1"/>
</dbReference>
<name>A0ABM1ZDZ8_AEDAL</name>
<sequence length="668" mass="77704">MLEPKGADSQQQQQEELDRNLGNEVPAKIGTGGDENVVAEEAEKSRELQLELKRIRDEFNQQRAKMKELYLAKEAECKRFSKEAASARKELEDAKSQIMVMEYNREKDLEEQNRRAQEEIMTLQQLVQETVDESTFSHDEMRRLAEENERLRTEQHDLKEALAAAQQDSPSLAPVLNQAKKIIRKLGAADSNSHDNLEDSMRKVNKYAQEDAEVLRSLVVPLEEEIKTLKEKLRDAYEEMEKHRGEESRKPPESALVGMLKEAAQKDPPAPKELENPQEPSASSSTSCEMCTNYEAKLVQCQEQINGEKQKAQQLEKSVERMREELAKEGAMRADLEAQWQQKREDHKAEVQRLNEQTATAEHELAALRKDYAQLKQTVNDELQKLTEEREQVYRHLEVLQKDNEFLSGKYLENSEMLKDQEINLPQSIDELHELVLTLHENLIVTKAGCEFAERKTLSMQDEVALLRDQQHNREREVRRAERDYHNKVAQQEEQLRQQYQHYQRLAAHKEELERADADNKRQISELRMQTIELQATNEKLDKHNVDLKNKMSVLQEDLANNEAVQKDFVKLSQSLQMQLEKIRSADTQVRWQDEDDIDQCANCRKEFTVTRRKQHCRHCGTIYCQTCLTKTVPTGPNRRQARVCDVCHTLLVQDTAPYFSREPPQSP</sequence>
<evidence type="ECO:0000259" key="17">
    <source>
        <dbReference type="PROSITE" id="PS50178"/>
    </source>
</evidence>
<dbReference type="InterPro" id="IPR000306">
    <property type="entry name" value="Znf_FYVE"/>
</dbReference>
<comment type="similarity">
    <text evidence="3">Belongs to the rabaptin family.</text>
</comment>
<evidence type="ECO:0000256" key="8">
    <source>
        <dbReference type="ARBA" id="ARBA00022723"/>
    </source>
</evidence>
<keyword evidence="8" id="KW-0479">Metal-binding</keyword>
<keyword evidence="12" id="KW-0653">Protein transport</keyword>
<feature type="domain" description="FYVE-type" evidence="17">
    <location>
        <begin position="595"/>
        <end position="653"/>
    </location>
</feature>
<dbReference type="CDD" id="cd15739">
    <property type="entry name" value="FYVE_RABE_unchar"/>
    <property type="match status" value="1"/>
</dbReference>
<dbReference type="Pfam" id="PF03528">
    <property type="entry name" value="Rabaptin"/>
    <property type="match status" value="1"/>
</dbReference>
<dbReference type="SUPFAM" id="SSF57903">
    <property type="entry name" value="FYVE/PHD zinc finger"/>
    <property type="match status" value="1"/>
</dbReference>
<feature type="coiled-coil region" evidence="15">
    <location>
        <begin position="219"/>
        <end position="250"/>
    </location>
</feature>
<evidence type="ECO:0000256" key="9">
    <source>
        <dbReference type="ARBA" id="ARBA00022753"/>
    </source>
</evidence>
<feature type="compositionally biased region" description="Basic and acidic residues" evidence="16">
    <location>
        <begin position="263"/>
        <end position="275"/>
    </location>
</feature>
<proteinExistence type="inferred from homology"/>
<reference evidence="19" key="1">
    <citation type="journal article" date="2015" name="Proc. Natl. Acad. Sci. U.S.A.">
        <title>Genome sequence of the Asian Tiger mosquito, Aedes albopictus, reveals insights into its biology, genetics, and evolution.</title>
        <authorList>
            <person name="Chen X.G."/>
            <person name="Jiang X."/>
            <person name="Gu J."/>
            <person name="Xu M."/>
            <person name="Wu Y."/>
            <person name="Deng Y."/>
            <person name="Zhang C."/>
            <person name="Bonizzoni M."/>
            <person name="Dermauw W."/>
            <person name="Vontas J."/>
            <person name="Armbruster P."/>
            <person name="Huang X."/>
            <person name="Yang Y."/>
            <person name="Zhang H."/>
            <person name="He W."/>
            <person name="Peng H."/>
            <person name="Liu Y."/>
            <person name="Wu K."/>
            <person name="Chen J."/>
            <person name="Lirakis M."/>
            <person name="Topalis P."/>
            <person name="Van Leeuwen T."/>
            <person name="Hall A.B."/>
            <person name="Jiang X."/>
            <person name="Thorpe C."/>
            <person name="Mueller R.L."/>
            <person name="Sun C."/>
            <person name="Waterhouse R.M."/>
            <person name="Yan G."/>
            <person name="Tu Z.J."/>
            <person name="Fang X."/>
            <person name="James A.A."/>
        </authorList>
    </citation>
    <scope>NUCLEOTIDE SEQUENCE [LARGE SCALE GENOMIC DNA]</scope>
    <source>
        <strain evidence="19">Foshan</strain>
    </source>
</reference>
<evidence type="ECO:0000256" key="2">
    <source>
        <dbReference type="ARBA" id="ARBA00004496"/>
    </source>
</evidence>
<feature type="coiled-coil region" evidence="15">
    <location>
        <begin position="464"/>
        <end position="565"/>
    </location>
</feature>
<feature type="region of interest" description="Disordered" evidence="16">
    <location>
        <begin position="263"/>
        <end position="286"/>
    </location>
</feature>
<dbReference type="SMART" id="SM00064">
    <property type="entry name" value="FYVE"/>
    <property type="match status" value="1"/>
</dbReference>
<dbReference type="InterPro" id="IPR011011">
    <property type="entry name" value="Znf_FYVE_PHD"/>
</dbReference>
<evidence type="ECO:0000256" key="3">
    <source>
        <dbReference type="ARBA" id="ARBA00006603"/>
    </source>
</evidence>
<protein>
    <recommendedName>
        <fullName evidence="17">FYVE-type domain-containing protein</fullName>
    </recommendedName>
</protein>
<keyword evidence="4" id="KW-0813">Transport</keyword>
<dbReference type="PROSITE" id="PS50178">
    <property type="entry name" value="ZF_FYVE"/>
    <property type="match status" value="1"/>
</dbReference>
<accession>A0ABM1ZDZ8</accession>
<dbReference type="Gene3D" id="3.30.40.10">
    <property type="entry name" value="Zinc/RING finger domain, C3HC4 (zinc finger)"/>
    <property type="match status" value="1"/>
</dbReference>
<evidence type="ECO:0000313" key="19">
    <source>
        <dbReference type="Proteomes" id="UP000069940"/>
    </source>
</evidence>
<organism evidence="18 19">
    <name type="scientific">Aedes albopictus</name>
    <name type="common">Asian tiger mosquito</name>
    <name type="synonym">Stegomyia albopicta</name>
    <dbReference type="NCBI Taxonomy" id="7160"/>
    <lineage>
        <taxon>Eukaryota</taxon>
        <taxon>Metazoa</taxon>
        <taxon>Ecdysozoa</taxon>
        <taxon>Arthropoda</taxon>
        <taxon>Hexapoda</taxon>
        <taxon>Insecta</taxon>
        <taxon>Pterygota</taxon>
        <taxon>Neoptera</taxon>
        <taxon>Endopterygota</taxon>
        <taxon>Diptera</taxon>
        <taxon>Nematocera</taxon>
        <taxon>Culicoidea</taxon>
        <taxon>Culicidae</taxon>
        <taxon>Culicinae</taxon>
        <taxon>Aedini</taxon>
        <taxon>Aedes</taxon>
        <taxon>Stegomyia</taxon>
    </lineage>
</organism>
<keyword evidence="6" id="KW-0597">Phosphoprotein</keyword>
<evidence type="ECO:0000256" key="5">
    <source>
        <dbReference type="ARBA" id="ARBA00022490"/>
    </source>
</evidence>
<evidence type="ECO:0000256" key="12">
    <source>
        <dbReference type="ARBA" id="ARBA00022927"/>
    </source>
</evidence>
<keyword evidence="10 14" id="KW-0863">Zinc-finger</keyword>
<dbReference type="InterPro" id="IPR018514">
    <property type="entry name" value="Rabaptin_CC"/>
</dbReference>
<dbReference type="Gene3D" id="1.20.5.730">
    <property type="entry name" value="Single helix bin"/>
    <property type="match status" value="1"/>
</dbReference>
<evidence type="ECO:0000256" key="11">
    <source>
        <dbReference type="ARBA" id="ARBA00022833"/>
    </source>
</evidence>
<dbReference type="InterPro" id="IPR003914">
    <property type="entry name" value="Rabaptin"/>
</dbReference>
<evidence type="ECO:0000256" key="14">
    <source>
        <dbReference type="PROSITE-ProRule" id="PRU00091"/>
    </source>
</evidence>
<dbReference type="EnsemblMetazoa" id="AALFPA23_017567.R25697">
    <property type="protein sequence ID" value="AALFPA23_017567.P25697"/>
    <property type="gene ID" value="AALFPA23_017567"/>
</dbReference>
<keyword evidence="19" id="KW-1185">Reference proteome</keyword>
<feature type="region of interest" description="Disordered" evidence="16">
    <location>
        <begin position="1"/>
        <end position="42"/>
    </location>
</feature>
<dbReference type="GeneID" id="109433632"/>
<dbReference type="InterPro" id="IPR015390">
    <property type="entry name" value="Rabaptin_Rab5-bd_dom"/>
</dbReference>
<evidence type="ECO:0000256" key="4">
    <source>
        <dbReference type="ARBA" id="ARBA00022448"/>
    </source>
</evidence>
<keyword evidence="11" id="KW-0862">Zinc</keyword>
<evidence type="ECO:0000256" key="1">
    <source>
        <dbReference type="ARBA" id="ARBA00004412"/>
    </source>
</evidence>
<keyword evidence="5" id="KW-0963">Cytoplasm</keyword>
<dbReference type="InterPro" id="IPR013083">
    <property type="entry name" value="Znf_RING/FYVE/PHD"/>
</dbReference>
<evidence type="ECO:0000256" key="10">
    <source>
        <dbReference type="ARBA" id="ARBA00022771"/>
    </source>
</evidence>
<dbReference type="Proteomes" id="UP000069940">
    <property type="component" value="Unassembled WGS sequence"/>
</dbReference>
<dbReference type="PANTHER" id="PTHR31179:SF7">
    <property type="entry name" value="FYVE-TYPE DOMAIN-CONTAINING PROTEIN"/>
    <property type="match status" value="1"/>
</dbReference>
<evidence type="ECO:0000256" key="16">
    <source>
        <dbReference type="SAM" id="MobiDB-lite"/>
    </source>
</evidence>